<dbReference type="EMBL" id="CP091511">
    <property type="protein sequence ID" value="UOO90107.1"/>
    <property type="molecule type" value="Genomic_DNA"/>
</dbReference>
<proteinExistence type="predicted"/>
<sequence length="80" mass="9623">MDLYHLDGQNLHTLKEQPFKLEKEMQALFEAHLPQLMGWQVVKSEFRLKQFRFDTLAFNVEKQAFVVIEYKRDKNHSVVD</sequence>
<evidence type="ECO:0000313" key="1">
    <source>
        <dbReference type="EMBL" id="UOO90107.1"/>
    </source>
</evidence>
<reference evidence="1 2" key="1">
    <citation type="journal article" date="2022" name="Res Sq">
        <title>Evolution of multicellular longitudinally dividing oral cavity symbionts (Neisseriaceae).</title>
        <authorList>
            <person name="Nyongesa S."/>
            <person name="Weber P."/>
            <person name="Bernet E."/>
            <person name="Pullido F."/>
            <person name="Nieckarz M."/>
            <person name="Delaby M."/>
            <person name="Nieves C."/>
            <person name="Viehboeck T."/>
            <person name="Krause N."/>
            <person name="Rivera-Millot A."/>
            <person name="Nakamura A."/>
            <person name="Vischer N."/>
            <person name="VanNieuwenhze M."/>
            <person name="Brun Y."/>
            <person name="Cava F."/>
            <person name="Bulgheresi S."/>
            <person name="Veyrier F."/>
        </authorList>
    </citation>
    <scope>NUCLEOTIDE SEQUENCE [LARGE SCALE GENOMIC DNA]</scope>
    <source>
        <strain evidence="1 2">SN4</strain>
    </source>
</reference>
<dbReference type="RefSeq" id="WP_199822560.1">
    <property type="nucleotide sequence ID" value="NZ_CABKVG010000008.1"/>
</dbReference>
<organism evidence="1 2">
    <name type="scientific">Vitreoscilla massiliensis</name>
    <dbReference type="NCBI Taxonomy" id="1689272"/>
    <lineage>
        <taxon>Bacteria</taxon>
        <taxon>Pseudomonadati</taxon>
        <taxon>Pseudomonadota</taxon>
        <taxon>Betaproteobacteria</taxon>
        <taxon>Neisseriales</taxon>
        <taxon>Neisseriaceae</taxon>
        <taxon>Vitreoscilla</taxon>
    </lineage>
</organism>
<name>A0ABY4E3M7_9NEIS</name>
<accession>A0ABY4E3M7</accession>
<dbReference type="Gene3D" id="3.40.1350.10">
    <property type="match status" value="1"/>
</dbReference>
<evidence type="ECO:0000313" key="2">
    <source>
        <dbReference type="Proteomes" id="UP000832011"/>
    </source>
</evidence>
<keyword evidence="2" id="KW-1185">Reference proteome</keyword>
<dbReference type="InterPro" id="IPR011856">
    <property type="entry name" value="tRNA_endonuc-like_dom_sf"/>
</dbReference>
<protein>
    <submittedName>
        <fullName evidence="1">Uncharacterized protein</fullName>
    </submittedName>
</protein>
<gene>
    <name evidence="1" type="ORF">LVJ82_03730</name>
</gene>
<dbReference type="Proteomes" id="UP000832011">
    <property type="component" value="Chromosome"/>
</dbReference>